<evidence type="ECO:0000256" key="2">
    <source>
        <dbReference type="ARBA" id="ARBA00005975"/>
    </source>
</evidence>
<feature type="compositionally biased region" description="Low complexity" evidence="6">
    <location>
        <begin position="87"/>
        <end position="111"/>
    </location>
</feature>
<dbReference type="PANTHER" id="PTHR23292:SF6">
    <property type="entry name" value="FI16602P1-RELATED"/>
    <property type="match status" value="1"/>
</dbReference>
<evidence type="ECO:0000256" key="5">
    <source>
        <dbReference type="ARBA" id="ARBA00023136"/>
    </source>
</evidence>
<comment type="subcellular location">
    <subcellularLocation>
        <location evidence="1">Membrane</location>
        <topology evidence="1">Peripheral membrane protein</topology>
    </subcellularLocation>
</comment>
<comment type="caution">
    <text evidence="8">The sequence shown here is derived from an EMBL/GenBank/DDBJ whole genome shotgun (WGS) entry which is preliminary data.</text>
</comment>
<dbReference type="GO" id="GO:0016020">
    <property type="term" value="C:membrane"/>
    <property type="evidence" value="ECO:0007669"/>
    <property type="project" value="UniProtKB-SubCell"/>
</dbReference>
<dbReference type="InterPro" id="IPR006629">
    <property type="entry name" value="LITAF"/>
</dbReference>
<evidence type="ECO:0000256" key="4">
    <source>
        <dbReference type="ARBA" id="ARBA00022833"/>
    </source>
</evidence>
<dbReference type="PANTHER" id="PTHR23292">
    <property type="entry name" value="LIPOPOLYSACCHARIDE-INDUCED TUMOR NECROSIS FACTOR-ALPHA FACTOR"/>
    <property type="match status" value="1"/>
</dbReference>
<dbReference type="PROSITE" id="PS51837">
    <property type="entry name" value="LITAF"/>
    <property type="match status" value="1"/>
</dbReference>
<gene>
    <name evidence="8" type="ORF">BJ875DRAFT_479849</name>
</gene>
<accession>A0A9P8C9L9</accession>
<sequence>MAATWDQKQAVPEYSATPPAGAPPASQTPIQYQQTGGTPQPQYFDPNVPQQMHQNPQMVAQPQGIPQQPQVVYMQQSPGAQSPGAGQQLHQQQSIPMQQQHPQGGAAPAAGGVRQYQNVTPLASLSRSAAPVDCPACGQRAMTKISYLSGNYTHAWAVGICCFTGCLCFIPYIVDGFKNVDHNCGNCGVLLATWHRSGSVDVHQHQ</sequence>
<evidence type="ECO:0000313" key="9">
    <source>
        <dbReference type="Proteomes" id="UP000824998"/>
    </source>
</evidence>
<feature type="compositionally biased region" description="Low complexity" evidence="6">
    <location>
        <begin position="16"/>
        <end position="43"/>
    </location>
</feature>
<keyword evidence="3" id="KW-0479">Metal-binding</keyword>
<keyword evidence="5" id="KW-0472">Membrane</keyword>
<dbReference type="OrthoDB" id="5599753at2759"/>
<dbReference type="InterPro" id="IPR037519">
    <property type="entry name" value="LITAF_fam"/>
</dbReference>
<keyword evidence="9" id="KW-1185">Reference proteome</keyword>
<dbReference type="Pfam" id="PF10601">
    <property type="entry name" value="zf-LITAF-like"/>
    <property type="match status" value="1"/>
</dbReference>
<dbReference type="GO" id="GO:0008270">
    <property type="term" value="F:zinc ion binding"/>
    <property type="evidence" value="ECO:0007669"/>
    <property type="project" value="TreeGrafter"/>
</dbReference>
<feature type="domain" description="LITAF" evidence="7">
    <location>
        <begin position="114"/>
        <end position="196"/>
    </location>
</feature>
<keyword evidence="4" id="KW-0862">Zinc</keyword>
<evidence type="ECO:0000259" key="7">
    <source>
        <dbReference type="PROSITE" id="PS51837"/>
    </source>
</evidence>
<evidence type="ECO:0000256" key="1">
    <source>
        <dbReference type="ARBA" id="ARBA00004170"/>
    </source>
</evidence>
<evidence type="ECO:0000256" key="3">
    <source>
        <dbReference type="ARBA" id="ARBA00022723"/>
    </source>
</evidence>
<evidence type="ECO:0000313" key="8">
    <source>
        <dbReference type="EMBL" id="KAG9238964.1"/>
    </source>
</evidence>
<dbReference type="Proteomes" id="UP000824998">
    <property type="component" value="Unassembled WGS sequence"/>
</dbReference>
<evidence type="ECO:0000256" key="6">
    <source>
        <dbReference type="SAM" id="MobiDB-lite"/>
    </source>
</evidence>
<reference evidence="8" key="1">
    <citation type="journal article" date="2021" name="IMA Fungus">
        <title>Genomic characterization of three marine fungi, including Emericellopsis atlantica sp. nov. with signatures of a generalist lifestyle and marine biomass degradation.</title>
        <authorList>
            <person name="Hagestad O.C."/>
            <person name="Hou L."/>
            <person name="Andersen J.H."/>
            <person name="Hansen E.H."/>
            <person name="Altermark B."/>
            <person name="Li C."/>
            <person name="Kuhnert E."/>
            <person name="Cox R.J."/>
            <person name="Crous P.W."/>
            <person name="Spatafora J.W."/>
            <person name="Lail K."/>
            <person name="Amirebrahimi M."/>
            <person name="Lipzen A."/>
            <person name="Pangilinan J."/>
            <person name="Andreopoulos W."/>
            <person name="Hayes R.D."/>
            <person name="Ng V."/>
            <person name="Grigoriev I.V."/>
            <person name="Jackson S.A."/>
            <person name="Sutton T.D.S."/>
            <person name="Dobson A.D.W."/>
            <person name="Rama T."/>
        </authorList>
    </citation>
    <scope>NUCLEOTIDE SEQUENCE</scope>
    <source>
        <strain evidence="8">TRa018bII</strain>
    </source>
</reference>
<proteinExistence type="inferred from homology"/>
<feature type="region of interest" description="Disordered" evidence="6">
    <location>
        <begin position="74"/>
        <end position="111"/>
    </location>
</feature>
<protein>
    <submittedName>
        <fullName evidence="8">LITAF-like zinc ribbon domain-containing protein</fullName>
    </submittedName>
</protein>
<dbReference type="AlphaFoldDB" id="A0A9P8C9L9"/>
<organism evidence="8 9">
    <name type="scientific">Amylocarpus encephaloides</name>
    <dbReference type="NCBI Taxonomy" id="45428"/>
    <lineage>
        <taxon>Eukaryota</taxon>
        <taxon>Fungi</taxon>
        <taxon>Dikarya</taxon>
        <taxon>Ascomycota</taxon>
        <taxon>Pezizomycotina</taxon>
        <taxon>Leotiomycetes</taxon>
        <taxon>Helotiales</taxon>
        <taxon>Helotiales incertae sedis</taxon>
        <taxon>Amylocarpus</taxon>
    </lineage>
</organism>
<name>A0A9P8C9L9_9HELO</name>
<feature type="region of interest" description="Disordered" evidence="6">
    <location>
        <begin position="1"/>
        <end position="50"/>
    </location>
</feature>
<dbReference type="EMBL" id="MU251363">
    <property type="protein sequence ID" value="KAG9238964.1"/>
    <property type="molecule type" value="Genomic_DNA"/>
</dbReference>
<dbReference type="SMART" id="SM00714">
    <property type="entry name" value="LITAF"/>
    <property type="match status" value="1"/>
</dbReference>
<comment type="similarity">
    <text evidence="2">Belongs to the CDIP1/LITAF family.</text>
</comment>